<accession>A0A0R2N057</accession>
<dbReference type="PATRIC" id="fig|1293598.4.peg.1190"/>
<reference evidence="1 2" key="1">
    <citation type="journal article" date="2015" name="Genome Announc.">
        <title>Expanding the biotechnology potential of lactobacilli through comparative genomics of 213 strains and associated genera.</title>
        <authorList>
            <person name="Sun Z."/>
            <person name="Harris H.M."/>
            <person name="McCann A."/>
            <person name="Guo C."/>
            <person name="Argimon S."/>
            <person name="Zhang W."/>
            <person name="Yang X."/>
            <person name="Jeffery I.B."/>
            <person name="Cooney J.C."/>
            <person name="Kagawa T.F."/>
            <person name="Liu W."/>
            <person name="Song Y."/>
            <person name="Salvetti E."/>
            <person name="Wrobel A."/>
            <person name="Rasinkangas P."/>
            <person name="Parkhill J."/>
            <person name="Rea M.C."/>
            <person name="O'Sullivan O."/>
            <person name="Ritari J."/>
            <person name="Douillard F.P."/>
            <person name="Paul Ross R."/>
            <person name="Yang R."/>
            <person name="Briner A.E."/>
            <person name="Felis G.E."/>
            <person name="de Vos W.M."/>
            <person name="Barrangou R."/>
            <person name="Klaenhammer T.R."/>
            <person name="Caufield P.W."/>
            <person name="Cui Y."/>
            <person name="Zhang H."/>
            <person name="O'Toole P.W."/>
        </authorList>
    </citation>
    <scope>NUCLEOTIDE SEQUENCE [LARGE SCALE GENOMIC DNA]</scope>
    <source>
        <strain evidence="1 2">DSM 24301</strain>
    </source>
</reference>
<dbReference type="STRING" id="1293598.IV56_GL001127"/>
<name>A0A0R2N057_9LACO</name>
<dbReference type="EMBL" id="JQCE01000038">
    <property type="protein sequence ID" value="KRO16346.1"/>
    <property type="molecule type" value="Genomic_DNA"/>
</dbReference>
<evidence type="ECO:0000313" key="1">
    <source>
        <dbReference type="EMBL" id="KRO16346.1"/>
    </source>
</evidence>
<organism evidence="1 2">
    <name type="scientific">Lacticaseibacillus saniviri JCM 17471 = DSM 24301</name>
    <dbReference type="NCBI Taxonomy" id="1293598"/>
    <lineage>
        <taxon>Bacteria</taxon>
        <taxon>Bacillati</taxon>
        <taxon>Bacillota</taxon>
        <taxon>Bacilli</taxon>
        <taxon>Lactobacillales</taxon>
        <taxon>Lactobacillaceae</taxon>
        <taxon>Lacticaseibacillus</taxon>
    </lineage>
</organism>
<protein>
    <submittedName>
        <fullName evidence="1">Uncharacterized protein</fullName>
    </submittedName>
</protein>
<dbReference type="Proteomes" id="UP000050969">
    <property type="component" value="Unassembled WGS sequence"/>
</dbReference>
<comment type="caution">
    <text evidence="1">The sequence shown here is derived from an EMBL/GenBank/DDBJ whole genome shotgun (WGS) entry which is preliminary data.</text>
</comment>
<keyword evidence="2" id="KW-1185">Reference proteome</keyword>
<proteinExistence type="predicted"/>
<sequence length="114" mass="13187">MNSMQDYILSEEQIQAAVEASKNFVHPLNADQVIEHAIQDWVQWLLDEGFEGSYFQAHLNNNHITIIDMMRKQVAELTSDGASYVSDYRADARQTLLTLQHTIREMIDKHQLVL</sequence>
<gene>
    <name evidence="1" type="ORF">IV56_GL001127</name>
</gene>
<dbReference type="AlphaFoldDB" id="A0A0R2N057"/>
<evidence type="ECO:0000313" key="2">
    <source>
        <dbReference type="Proteomes" id="UP000050969"/>
    </source>
</evidence>